<evidence type="ECO:0000313" key="3">
    <source>
        <dbReference type="Proteomes" id="UP000735874"/>
    </source>
</evidence>
<dbReference type="Proteomes" id="UP000736787">
    <property type="component" value="Unassembled WGS sequence"/>
</dbReference>
<dbReference type="EMBL" id="RCMK01000406">
    <property type="protein sequence ID" value="KAG2930616.1"/>
    <property type="molecule type" value="Genomic_DNA"/>
</dbReference>
<proteinExistence type="predicted"/>
<dbReference type="EMBL" id="RCMG01000390">
    <property type="protein sequence ID" value="KAG2855151.1"/>
    <property type="molecule type" value="Genomic_DNA"/>
</dbReference>
<protein>
    <submittedName>
        <fullName evidence="1">Uncharacterized protein</fullName>
    </submittedName>
</protein>
<dbReference type="VEuPathDB" id="FungiDB:PC110_g17194"/>
<organism evidence="1 3">
    <name type="scientific">Phytophthora cactorum</name>
    <dbReference type="NCBI Taxonomy" id="29920"/>
    <lineage>
        <taxon>Eukaryota</taxon>
        <taxon>Sar</taxon>
        <taxon>Stramenopiles</taxon>
        <taxon>Oomycota</taxon>
        <taxon>Peronosporomycetes</taxon>
        <taxon>Peronosporales</taxon>
        <taxon>Peronosporaceae</taxon>
        <taxon>Phytophthora</taxon>
    </lineage>
</organism>
<gene>
    <name evidence="1" type="ORF">PC113_g12683</name>
    <name evidence="2" type="ORF">PC117_g13661</name>
</gene>
<evidence type="ECO:0000313" key="1">
    <source>
        <dbReference type="EMBL" id="KAG2855151.1"/>
    </source>
</evidence>
<name>A0A8T0YZA3_9STRA</name>
<reference evidence="1" key="1">
    <citation type="submission" date="2018-10" db="EMBL/GenBank/DDBJ databases">
        <title>Effector identification in a new, highly contiguous assembly of the strawberry crown rot pathogen Phytophthora cactorum.</title>
        <authorList>
            <person name="Armitage A.D."/>
            <person name="Nellist C.F."/>
            <person name="Bates H."/>
            <person name="Vickerstaff R.J."/>
            <person name="Harrison R.J."/>
        </authorList>
    </citation>
    <scope>NUCLEOTIDE SEQUENCE</scope>
    <source>
        <strain evidence="1">15-7</strain>
        <strain evidence="2">4040</strain>
    </source>
</reference>
<dbReference type="PANTHER" id="PTHR48142:SF1">
    <property type="entry name" value="MULE TRANSPOSASE DOMAIN-CONTAINING PROTEIN"/>
    <property type="match status" value="1"/>
</dbReference>
<comment type="caution">
    <text evidence="1">The sequence shown here is derived from an EMBL/GenBank/DDBJ whole genome shotgun (WGS) entry which is preliminary data.</text>
</comment>
<dbReference type="Proteomes" id="UP000735874">
    <property type="component" value="Unassembled WGS sequence"/>
</dbReference>
<evidence type="ECO:0000313" key="2">
    <source>
        <dbReference type="EMBL" id="KAG2930616.1"/>
    </source>
</evidence>
<accession>A0A8T0YZA3</accession>
<dbReference type="AlphaFoldDB" id="A0A8T0YZA3"/>
<dbReference type="PANTHER" id="PTHR48142">
    <property type="entry name" value="PIGMENTOSA GTPASE REGULATOR-LIKE PROTEIN, PUTATIVE-RELATED"/>
    <property type="match status" value="1"/>
</dbReference>
<sequence>MLRRVSWREKEVDVGAAEADAELEAMKSFDIDKSQSMACTICPEAEHKMRYRLLMCSSETCVETSALKCAWRGKIVTCLATEHASIFEFGDHNTLESSPKRKKLTSTQKVFCRDLADNHLRPMRIRHALSRKFSTPLEELEHDRVKDLGSWIHERAYSGAETMTEPFTFGWQINNAGKPVAANGSDDKPLIVGLTAKALMLRLLAPPFILHLDATNKMSQ</sequence>